<dbReference type="InterPro" id="IPR007121">
    <property type="entry name" value="RNA_pol_bsu_CS"/>
</dbReference>
<protein>
    <recommendedName>
        <fullName evidence="2">DNA-directed RNA polymerase</fullName>
        <ecNumber evidence="2">2.7.7.6</ecNumber>
    </recommendedName>
</protein>
<dbReference type="SUPFAM" id="SSF64484">
    <property type="entry name" value="beta and beta-prime subunits of DNA dependent RNA-polymerase"/>
    <property type="match status" value="1"/>
</dbReference>
<dbReference type="PROSITE" id="PS01166">
    <property type="entry name" value="RNA_POL_BETA"/>
    <property type="match status" value="1"/>
</dbReference>
<sequence>MLKPILDNYDAHVETFLQFLRDRVNCQLIYDGPFDIHQHICEKTVYACSVRHVPTQKVLKDVFPIMLGSRLDLAIRHWQATEFHAGFDTCTDGPFQEADIGRGYFIILGFLRHLPYFFTNDPTHTHIVQRSCVRVFTYDAMDRGKQLCYYIQEHGNKKRGDLLMSSNNGNESTEGIDTFFDFCPFTTDSATYMAHMHRNALFDIDSLANKMVISPGHLFTKLFVKYLYGPLRDGDWKRIKAKYAWVIKSIETGALLHVLSRKTDYFKENGSIGKMTNTTRESHREIGADGQVFVEKSMGCYREVNMQTYPLNPYLLYLTVRQMSSKVKSNAVPPFHASYLGFLCILGCFETKNVGRTTMMVRGTVVSTCNELDPVFHDAKRADMWRYLNLEPLPKSKYFVVVNGACIPVTETSYRRLDLIHLKQTFRFVECFEASPFISIRYKVGILFKEIPGTDLWVTPKDLWYWCERMLNITNIDALARRFGYDFFTSFHVDLNPFFMHNYVPKSILGFNALKNAVLATDNRYHLYFMDSLSAHVHHVTSYHRTVLEPMDDGISPYFVLKLPHVRVAYMSFLGCTQEDSIVCRRGVDAFDCCRFHTLRIRIEAGCMVRFVPMDGYESPVLGTVYHYGDEPLKVEPTSIQVRCEQLTPQAVRLVFSKTPFRIVRHQLSGQMLTICCETDHFISTGDKLCSFHGQKGVLRIMDEVPILDDGIRPDLVVNPFCFFRMTGGQFIEGLMLGEGRDATRVRNSRGEDVLNGSVFYSKMFYFLLTYLAVEHIYFPRECTVDLVTDQAMKGRSRCGGMRLGNMELYNGLEGNGLGSCFQEIFFEHSDFAKTNRIVPKSMELVQQDACFYKCKIWYDSKPPVTLKVSRDVLDRVFHSGVLWER</sequence>
<dbReference type="GO" id="GO:0003677">
    <property type="term" value="F:DNA binding"/>
    <property type="evidence" value="ECO:0007669"/>
    <property type="project" value="InterPro"/>
</dbReference>
<evidence type="ECO:0000313" key="8">
    <source>
        <dbReference type="EMBL" id="KAG8170336.1"/>
    </source>
</evidence>
<dbReference type="InterPro" id="IPR007120">
    <property type="entry name" value="DNA-dir_RNAP_su2_dom"/>
</dbReference>
<accession>A0AAV6TF10</accession>
<keyword evidence="3" id="KW-0240">DNA-directed RNA polymerase</keyword>
<proteinExistence type="inferred from homology"/>
<organism evidence="8 9">
    <name type="scientific">Oedothorax gibbosus</name>
    <dbReference type="NCBI Taxonomy" id="931172"/>
    <lineage>
        <taxon>Eukaryota</taxon>
        <taxon>Metazoa</taxon>
        <taxon>Ecdysozoa</taxon>
        <taxon>Arthropoda</taxon>
        <taxon>Chelicerata</taxon>
        <taxon>Arachnida</taxon>
        <taxon>Araneae</taxon>
        <taxon>Araneomorphae</taxon>
        <taxon>Entelegynae</taxon>
        <taxon>Araneoidea</taxon>
        <taxon>Linyphiidae</taxon>
        <taxon>Erigoninae</taxon>
        <taxon>Oedothorax</taxon>
    </lineage>
</organism>
<dbReference type="InterPro" id="IPR037033">
    <property type="entry name" value="DNA-dir_RNAP_su2_hyb_sf"/>
</dbReference>
<evidence type="ECO:0000259" key="7">
    <source>
        <dbReference type="Pfam" id="PF00562"/>
    </source>
</evidence>
<evidence type="ECO:0000256" key="1">
    <source>
        <dbReference type="ARBA" id="ARBA00006835"/>
    </source>
</evidence>
<name>A0AAV6TF10_9ARAC</name>
<dbReference type="EMBL" id="JAFNEN010005608">
    <property type="protein sequence ID" value="KAG8170336.1"/>
    <property type="molecule type" value="Genomic_DNA"/>
</dbReference>
<comment type="similarity">
    <text evidence="1">Belongs to the RNA polymerase beta chain family.</text>
</comment>
<dbReference type="Proteomes" id="UP000827092">
    <property type="component" value="Unassembled WGS sequence"/>
</dbReference>
<dbReference type="AlphaFoldDB" id="A0AAV6TF10"/>
<dbReference type="GO" id="GO:0003899">
    <property type="term" value="F:DNA-directed RNA polymerase activity"/>
    <property type="evidence" value="ECO:0007669"/>
    <property type="project" value="UniProtKB-EC"/>
</dbReference>
<dbReference type="EC" id="2.7.7.6" evidence="2"/>
<keyword evidence="9" id="KW-1185">Reference proteome</keyword>
<evidence type="ECO:0000313" key="9">
    <source>
        <dbReference type="Proteomes" id="UP000827092"/>
    </source>
</evidence>
<dbReference type="GO" id="GO:0006351">
    <property type="term" value="P:DNA-templated transcription"/>
    <property type="evidence" value="ECO:0007669"/>
    <property type="project" value="InterPro"/>
</dbReference>
<reference evidence="8 9" key="1">
    <citation type="journal article" date="2022" name="Nat. Ecol. Evol.">
        <title>A masculinizing supergene underlies an exaggerated male reproductive morph in a spider.</title>
        <authorList>
            <person name="Hendrickx F."/>
            <person name="De Corte Z."/>
            <person name="Sonet G."/>
            <person name="Van Belleghem S.M."/>
            <person name="Kostlbacher S."/>
            <person name="Vangestel C."/>
        </authorList>
    </citation>
    <scope>NUCLEOTIDE SEQUENCE [LARGE SCALE GENOMIC DNA]</scope>
    <source>
        <strain evidence="8">W744_W776</strain>
    </source>
</reference>
<keyword evidence="5" id="KW-0548">Nucleotidyltransferase</keyword>
<gene>
    <name evidence="8" type="ORF">JTE90_014798</name>
</gene>
<dbReference type="Gene3D" id="2.40.270.10">
    <property type="entry name" value="DNA-directed RNA polymerase, subunit 2, domain 6"/>
    <property type="match status" value="1"/>
</dbReference>
<evidence type="ECO:0000256" key="4">
    <source>
        <dbReference type="ARBA" id="ARBA00022679"/>
    </source>
</evidence>
<evidence type="ECO:0000256" key="6">
    <source>
        <dbReference type="ARBA" id="ARBA00023163"/>
    </source>
</evidence>
<keyword evidence="6" id="KW-0804">Transcription</keyword>
<dbReference type="Pfam" id="PF00562">
    <property type="entry name" value="RNA_pol_Rpb2_6"/>
    <property type="match status" value="1"/>
</dbReference>
<dbReference type="InterPro" id="IPR015712">
    <property type="entry name" value="DNA-dir_RNA_pol_su2"/>
</dbReference>
<dbReference type="GO" id="GO:0000428">
    <property type="term" value="C:DNA-directed RNA polymerase complex"/>
    <property type="evidence" value="ECO:0007669"/>
    <property type="project" value="UniProtKB-KW"/>
</dbReference>
<evidence type="ECO:0000256" key="3">
    <source>
        <dbReference type="ARBA" id="ARBA00022478"/>
    </source>
</evidence>
<dbReference type="GO" id="GO:0032549">
    <property type="term" value="F:ribonucleoside binding"/>
    <property type="evidence" value="ECO:0007669"/>
    <property type="project" value="InterPro"/>
</dbReference>
<dbReference type="PANTHER" id="PTHR20856">
    <property type="entry name" value="DNA-DIRECTED RNA POLYMERASE I SUBUNIT 2"/>
    <property type="match status" value="1"/>
</dbReference>
<comment type="caution">
    <text evidence="8">The sequence shown here is derived from an EMBL/GenBank/DDBJ whole genome shotgun (WGS) entry which is preliminary data.</text>
</comment>
<evidence type="ECO:0000256" key="5">
    <source>
        <dbReference type="ARBA" id="ARBA00022695"/>
    </source>
</evidence>
<dbReference type="Gene3D" id="3.90.1800.10">
    <property type="entry name" value="RNA polymerase alpha subunit dimerisation domain"/>
    <property type="match status" value="1"/>
</dbReference>
<feature type="domain" description="DNA-directed RNA polymerase subunit 2 hybrid-binding" evidence="7">
    <location>
        <begin position="670"/>
        <end position="736"/>
    </location>
</feature>
<keyword evidence="4" id="KW-0808">Transferase</keyword>
<evidence type="ECO:0000256" key="2">
    <source>
        <dbReference type="ARBA" id="ARBA00012418"/>
    </source>
</evidence>